<name>A0A085N553_9BILA</name>
<protein>
    <submittedName>
        <fullName evidence="3">Uncharacterized protein</fullName>
    </submittedName>
</protein>
<keyword evidence="2" id="KW-0472">Membrane</keyword>
<sequence length="213" mass="23983">MKQLKGWDTRRLSRVVLQREVKEVFQPLPYRQSLRDGRTEVELMPSCLSMGKPTGVKVRLDRNLRWLARQRCISKPGLIWFTSVFPNLLPAIAPLDVVVTPYSDCSISNALIGWTVDRGLVGLKTVNAPHSNNATLFYAVRIIVDSLAILYYSFNTMAHVGHMRALPQKCPPSAPLSICAPLISKTPPEDPNRPFAAHRPLPRRLGLRRPPED</sequence>
<evidence type="ECO:0000313" key="3">
    <source>
        <dbReference type="EMBL" id="KFD64599.1"/>
    </source>
</evidence>
<feature type="transmembrane region" description="Helical" evidence="2">
    <location>
        <begin position="136"/>
        <end position="154"/>
    </location>
</feature>
<accession>A0A085N553</accession>
<dbReference type="Proteomes" id="UP000030758">
    <property type="component" value="Unassembled WGS sequence"/>
</dbReference>
<feature type="region of interest" description="Disordered" evidence="1">
    <location>
        <begin position="185"/>
        <end position="213"/>
    </location>
</feature>
<organism evidence="3">
    <name type="scientific">Trichuris suis</name>
    <name type="common">pig whipworm</name>
    <dbReference type="NCBI Taxonomy" id="68888"/>
    <lineage>
        <taxon>Eukaryota</taxon>
        <taxon>Metazoa</taxon>
        <taxon>Ecdysozoa</taxon>
        <taxon>Nematoda</taxon>
        <taxon>Enoplea</taxon>
        <taxon>Dorylaimia</taxon>
        <taxon>Trichinellida</taxon>
        <taxon>Trichuridae</taxon>
        <taxon>Trichuris</taxon>
    </lineage>
</organism>
<keyword evidence="2" id="KW-1133">Transmembrane helix</keyword>
<dbReference type="EMBL" id="KL367553">
    <property type="protein sequence ID" value="KFD64599.1"/>
    <property type="molecule type" value="Genomic_DNA"/>
</dbReference>
<evidence type="ECO:0000256" key="1">
    <source>
        <dbReference type="SAM" id="MobiDB-lite"/>
    </source>
</evidence>
<proteinExistence type="predicted"/>
<keyword evidence="2" id="KW-0812">Transmembrane</keyword>
<dbReference type="AlphaFoldDB" id="A0A085N553"/>
<evidence type="ECO:0000256" key="2">
    <source>
        <dbReference type="SAM" id="Phobius"/>
    </source>
</evidence>
<gene>
    <name evidence="3" type="ORF">M514_23201</name>
</gene>
<reference evidence="3" key="1">
    <citation type="journal article" date="2014" name="Nat. Genet.">
        <title>Genome and transcriptome of the porcine whipworm Trichuris suis.</title>
        <authorList>
            <person name="Jex A.R."/>
            <person name="Nejsum P."/>
            <person name="Schwarz E.M."/>
            <person name="Hu L."/>
            <person name="Young N.D."/>
            <person name="Hall R.S."/>
            <person name="Korhonen P.K."/>
            <person name="Liao S."/>
            <person name="Thamsborg S."/>
            <person name="Xia J."/>
            <person name="Xu P."/>
            <person name="Wang S."/>
            <person name="Scheerlinck J.P."/>
            <person name="Hofmann A."/>
            <person name="Sternberg P.W."/>
            <person name="Wang J."/>
            <person name="Gasser R.B."/>
        </authorList>
    </citation>
    <scope>NUCLEOTIDE SEQUENCE [LARGE SCALE GENOMIC DNA]</scope>
    <source>
        <strain evidence="3">DCEP-RM93F</strain>
    </source>
</reference>
<feature type="transmembrane region" description="Helical" evidence="2">
    <location>
        <begin position="72"/>
        <end position="93"/>
    </location>
</feature>